<organism evidence="1 2">
    <name type="scientific">Punica granatum</name>
    <name type="common">Pomegranate</name>
    <dbReference type="NCBI Taxonomy" id="22663"/>
    <lineage>
        <taxon>Eukaryota</taxon>
        <taxon>Viridiplantae</taxon>
        <taxon>Streptophyta</taxon>
        <taxon>Embryophyta</taxon>
        <taxon>Tracheophyta</taxon>
        <taxon>Spermatophyta</taxon>
        <taxon>Magnoliopsida</taxon>
        <taxon>eudicotyledons</taxon>
        <taxon>Gunneridae</taxon>
        <taxon>Pentapetalae</taxon>
        <taxon>rosids</taxon>
        <taxon>malvids</taxon>
        <taxon>Myrtales</taxon>
        <taxon>Lythraceae</taxon>
        <taxon>Punica</taxon>
    </lineage>
</organism>
<gene>
    <name evidence="2" type="primary">LOC116212212</name>
</gene>
<dbReference type="GeneID" id="116212212"/>
<dbReference type="RefSeq" id="XP_031402639.1">
    <property type="nucleotide sequence ID" value="XM_031546779.1"/>
</dbReference>
<accession>A0A6P8E7Z4</accession>
<protein>
    <submittedName>
        <fullName evidence="2">Uncharacterized protein LOC116212212</fullName>
    </submittedName>
</protein>
<reference evidence="2" key="2">
    <citation type="submission" date="2025-08" db="UniProtKB">
        <authorList>
            <consortium name="RefSeq"/>
        </authorList>
    </citation>
    <scope>IDENTIFICATION</scope>
    <source>
        <tissue evidence="2">Leaf</tissue>
    </source>
</reference>
<sequence length="133" mass="14748">MRKSDYIKGGGRTTELRKIYLLVSLSLSLRSFFRQNRSPLSSSSSSSSFAEHLCFLAWSQSEEADECLDSLPSSPSLSLSDAQRLLIRRKGESHFSFSDLFPVPLPAGPKDTPMDVVLEKTYDAKIGKGMPDL</sequence>
<dbReference type="OrthoDB" id="359154at2759"/>
<dbReference type="AlphaFoldDB" id="A0A6P8E7Z4"/>
<dbReference type="Proteomes" id="UP000515151">
    <property type="component" value="Chromosome 6"/>
</dbReference>
<proteinExistence type="predicted"/>
<keyword evidence="1" id="KW-1185">Reference proteome</keyword>
<name>A0A6P8E7Z4_PUNGR</name>
<evidence type="ECO:0000313" key="1">
    <source>
        <dbReference type="Proteomes" id="UP000515151"/>
    </source>
</evidence>
<evidence type="ECO:0000313" key="2">
    <source>
        <dbReference type="RefSeq" id="XP_031402639.1"/>
    </source>
</evidence>
<reference evidence="1" key="1">
    <citation type="journal article" date="2020" name="Plant Biotechnol. J.">
        <title>The pomegranate (Punica granatum L.) draft genome dissects genetic divergence between soft- and hard-seeded cultivars.</title>
        <authorList>
            <person name="Luo X."/>
            <person name="Li H."/>
            <person name="Wu Z."/>
            <person name="Yao W."/>
            <person name="Zhao P."/>
            <person name="Cao D."/>
            <person name="Yu H."/>
            <person name="Li K."/>
            <person name="Poudel K."/>
            <person name="Zhao D."/>
            <person name="Zhang F."/>
            <person name="Xia X."/>
            <person name="Chen L."/>
            <person name="Wang Q."/>
            <person name="Jing D."/>
            <person name="Cao S."/>
        </authorList>
    </citation>
    <scope>NUCLEOTIDE SEQUENCE [LARGE SCALE GENOMIC DNA]</scope>
    <source>
        <strain evidence="1">cv. Tunisia</strain>
    </source>
</reference>